<evidence type="ECO:0000313" key="3">
    <source>
        <dbReference type="Proteomes" id="UP000198211"/>
    </source>
</evidence>
<name>A0A225WNL4_9STRA</name>
<evidence type="ECO:0000313" key="2">
    <source>
        <dbReference type="EMBL" id="OWZ19196.1"/>
    </source>
</evidence>
<reference evidence="3" key="1">
    <citation type="submission" date="2017-03" db="EMBL/GenBank/DDBJ databases">
        <title>Phytopthora megakarya and P. palmivora, two closely related causual agents of cacao black pod achieved similar genome size and gene model numbers by different mechanisms.</title>
        <authorList>
            <person name="Ali S."/>
            <person name="Shao J."/>
            <person name="Larry D.J."/>
            <person name="Kronmiller B."/>
            <person name="Shen D."/>
            <person name="Strem M.D."/>
            <person name="Melnick R.L."/>
            <person name="Guiltinan M.J."/>
            <person name="Tyler B.M."/>
            <person name="Meinhardt L.W."/>
            <person name="Bailey B.A."/>
        </authorList>
    </citation>
    <scope>NUCLEOTIDE SEQUENCE [LARGE SCALE GENOMIC DNA]</scope>
    <source>
        <strain evidence="3">zdho120</strain>
    </source>
</reference>
<evidence type="ECO:0000256" key="1">
    <source>
        <dbReference type="SAM" id="MobiDB-lite"/>
    </source>
</evidence>
<sequence>MIILRPDNGKHNKEKIVELLHDTKQVCYDQTNYAVSRIFWTREQASHWRKTLKSLRFRNKVFKLRYKRPGMPAETTNASSRSTSMWTHPVGQKKLETRKRETDTMYDYSIFPVSWMRLPSMPIYHFTGTYSTWQEPTARSRPRQTGT</sequence>
<feature type="compositionally biased region" description="Polar residues" evidence="1">
    <location>
        <begin position="74"/>
        <end position="86"/>
    </location>
</feature>
<protein>
    <submittedName>
        <fullName evidence="2">Uncharacterized protein</fullName>
    </submittedName>
</protein>
<gene>
    <name evidence="2" type="ORF">PHMEG_0006602</name>
</gene>
<accession>A0A225WNL4</accession>
<feature type="region of interest" description="Disordered" evidence="1">
    <location>
        <begin position="68"/>
        <end position="98"/>
    </location>
</feature>
<organism evidence="2 3">
    <name type="scientific">Phytophthora megakarya</name>
    <dbReference type="NCBI Taxonomy" id="4795"/>
    <lineage>
        <taxon>Eukaryota</taxon>
        <taxon>Sar</taxon>
        <taxon>Stramenopiles</taxon>
        <taxon>Oomycota</taxon>
        <taxon>Peronosporomycetes</taxon>
        <taxon>Peronosporales</taxon>
        <taxon>Peronosporaceae</taxon>
        <taxon>Phytophthora</taxon>
    </lineage>
</organism>
<proteinExistence type="predicted"/>
<keyword evidence="3" id="KW-1185">Reference proteome</keyword>
<comment type="caution">
    <text evidence="2">The sequence shown here is derived from an EMBL/GenBank/DDBJ whole genome shotgun (WGS) entry which is preliminary data.</text>
</comment>
<dbReference type="EMBL" id="NBNE01000475">
    <property type="protein sequence ID" value="OWZ19196.1"/>
    <property type="molecule type" value="Genomic_DNA"/>
</dbReference>
<dbReference type="Proteomes" id="UP000198211">
    <property type="component" value="Unassembled WGS sequence"/>
</dbReference>
<dbReference type="AlphaFoldDB" id="A0A225WNL4"/>